<comment type="caution">
    <text evidence="1">The sequence shown here is derived from an EMBL/GenBank/DDBJ whole genome shotgun (WGS) entry which is preliminary data.</text>
</comment>
<dbReference type="EMBL" id="MKZQ01000041">
    <property type="protein sequence ID" value="PJN69562.1"/>
    <property type="molecule type" value="Genomic_DNA"/>
</dbReference>
<evidence type="ECO:0000313" key="1">
    <source>
        <dbReference type="EMBL" id="PJN69562.1"/>
    </source>
</evidence>
<accession>A0AAP8KTL3</accession>
<sequence length="83" mass="9564">MTLKVDYAAAQVYCMQGSFEGEFKALEFKKNYEEGEEKPLHPNLEEIIESWIDTHFISEYTESKIPSSIVGENEEVERESNGL</sequence>
<name>A0AAP8KTL3_BACMY</name>
<proteinExistence type="predicted"/>
<organism evidence="1 2">
    <name type="scientific">Bacillus mycoides</name>
    <dbReference type="NCBI Taxonomy" id="1405"/>
    <lineage>
        <taxon>Bacteria</taxon>
        <taxon>Bacillati</taxon>
        <taxon>Bacillota</taxon>
        <taxon>Bacilli</taxon>
        <taxon>Bacillales</taxon>
        <taxon>Bacillaceae</taxon>
        <taxon>Bacillus</taxon>
        <taxon>Bacillus cereus group</taxon>
    </lineage>
</organism>
<reference evidence="1 2" key="1">
    <citation type="submission" date="2016-10" db="EMBL/GenBank/DDBJ databases">
        <title>Genome Sequence of Bacillus weihenstephanensis GM6LP.</title>
        <authorList>
            <person name="Poehlein A."/>
            <person name="Wemheuer F."/>
            <person name="Hollensteiner J."/>
            <person name="Wemheuer B."/>
        </authorList>
    </citation>
    <scope>NUCLEOTIDE SEQUENCE [LARGE SCALE GENOMIC DNA]</scope>
    <source>
        <strain evidence="1 2">GM6LP</strain>
    </source>
</reference>
<dbReference type="Proteomes" id="UP000236165">
    <property type="component" value="Unassembled WGS sequence"/>
</dbReference>
<dbReference type="AlphaFoldDB" id="A0AAP8KTL3"/>
<gene>
    <name evidence="1" type="ORF">BACWE_35470</name>
</gene>
<evidence type="ECO:0000313" key="2">
    <source>
        <dbReference type="Proteomes" id="UP000236165"/>
    </source>
</evidence>
<protein>
    <submittedName>
        <fullName evidence="1">Uncharacterized protein</fullName>
    </submittedName>
</protein>